<dbReference type="InterPro" id="IPR003838">
    <property type="entry name" value="ABC3_permease_C"/>
</dbReference>
<gene>
    <name evidence="10" type="ORF">I4J89_06045</name>
</gene>
<name>A0A931C4R1_9ACTN</name>
<evidence type="ECO:0000259" key="8">
    <source>
        <dbReference type="Pfam" id="PF02687"/>
    </source>
</evidence>
<keyword evidence="5 7" id="KW-0472">Membrane</keyword>
<dbReference type="PANTHER" id="PTHR30572:SF4">
    <property type="entry name" value="ABC TRANSPORTER PERMEASE YTRF"/>
    <property type="match status" value="1"/>
</dbReference>
<evidence type="ECO:0000256" key="6">
    <source>
        <dbReference type="ARBA" id="ARBA00038076"/>
    </source>
</evidence>
<evidence type="ECO:0000256" key="3">
    <source>
        <dbReference type="ARBA" id="ARBA00022692"/>
    </source>
</evidence>
<dbReference type="EMBL" id="JADQTO010000003">
    <property type="protein sequence ID" value="MBG0561021.1"/>
    <property type="molecule type" value="Genomic_DNA"/>
</dbReference>
<evidence type="ECO:0000313" key="10">
    <source>
        <dbReference type="EMBL" id="MBG0561021.1"/>
    </source>
</evidence>
<keyword evidence="4 7" id="KW-1133">Transmembrane helix</keyword>
<accession>A0A931C4R1</accession>
<evidence type="ECO:0000313" key="11">
    <source>
        <dbReference type="Proteomes" id="UP000598146"/>
    </source>
</evidence>
<keyword evidence="11" id="KW-1185">Reference proteome</keyword>
<dbReference type="Pfam" id="PF02687">
    <property type="entry name" value="FtsX"/>
    <property type="match status" value="1"/>
</dbReference>
<dbReference type="GO" id="GO:0005886">
    <property type="term" value="C:plasma membrane"/>
    <property type="evidence" value="ECO:0007669"/>
    <property type="project" value="UniProtKB-SubCell"/>
</dbReference>
<feature type="transmembrane region" description="Helical" evidence="7">
    <location>
        <begin position="268"/>
        <end position="296"/>
    </location>
</feature>
<dbReference type="Pfam" id="PF12704">
    <property type="entry name" value="MacB_PCD"/>
    <property type="match status" value="1"/>
</dbReference>
<protein>
    <submittedName>
        <fullName evidence="10">ABC transporter permease</fullName>
    </submittedName>
</protein>
<feature type="domain" description="MacB-like periplasmic core" evidence="9">
    <location>
        <begin position="25"/>
        <end position="225"/>
    </location>
</feature>
<comment type="subcellular location">
    <subcellularLocation>
        <location evidence="1">Cell membrane</location>
        <topology evidence="1">Multi-pass membrane protein</topology>
    </subcellularLocation>
</comment>
<dbReference type="GO" id="GO:0022857">
    <property type="term" value="F:transmembrane transporter activity"/>
    <property type="evidence" value="ECO:0007669"/>
    <property type="project" value="TreeGrafter"/>
</dbReference>
<dbReference type="RefSeq" id="WP_196412843.1">
    <property type="nucleotide sequence ID" value="NZ_JADQTO010000003.1"/>
</dbReference>
<dbReference type="PANTHER" id="PTHR30572">
    <property type="entry name" value="MEMBRANE COMPONENT OF TRANSPORTER-RELATED"/>
    <property type="match status" value="1"/>
</dbReference>
<dbReference type="Proteomes" id="UP000598146">
    <property type="component" value="Unassembled WGS sequence"/>
</dbReference>
<comment type="similarity">
    <text evidence="6">Belongs to the ABC-4 integral membrane protein family.</text>
</comment>
<dbReference type="InterPro" id="IPR050250">
    <property type="entry name" value="Macrolide_Exporter_MacB"/>
</dbReference>
<evidence type="ECO:0000259" key="9">
    <source>
        <dbReference type="Pfam" id="PF12704"/>
    </source>
</evidence>
<feature type="transmembrane region" description="Helical" evidence="7">
    <location>
        <begin position="353"/>
        <end position="377"/>
    </location>
</feature>
<feature type="transmembrane region" description="Helical" evidence="7">
    <location>
        <begin position="324"/>
        <end position="347"/>
    </location>
</feature>
<feature type="domain" description="ABC3 transporter permease C-terminal" evidence="8">
    <location>
        <begin position="275"/>
        <end position="387"/>
    </location>
</feature>
<evidence type="ECO:0000256" key="7">
    <source>
        <dbReference type="SAM" id="Phobius"/>
    </source>
</evidence>
<feature type="transmembrane region" description="Helical" evidence="7">
    <location>
        <begin position="24"/>
        <end position="44"/>
    </location>
</feature>
<proteinExistence type="inferred from homology"/>
<evidence type="ECO:0000256" key="2">
    <source>
        <dbReference type="ARBA" id="ARBA00022475"/>
    </source>
</evidence>
<evidence type="ECO:0000256" key="5">
    <source>
        <dbReference type="ARBA" id="ARBA00023136"/>
    </source>
</evidence>
<comment type="caution">
    <text evidence="10">The sequence shown here is derived from an EMBL/GenBank/DDBJ whole genome shotgun (WGS) entry which is preliminary data.</text>
</comment>
<reference evidence="10" key="1">
    <citation type="submission" date="2020-11" db="EMBL/GenBank/DDBJ databases">
        <title>Isolation and identification of active actinomycetes.</title>
        <authorList>
            <person name="Sun X."/>
        </authorList>
    </citation>
    <scope>NUCLEOTIDE SEQUENCE</scope>
    <source>
        <strain evidence="10">NEAU-A11</strain>
    </source>
</reference>
<evidence type="ECO:0000256" key="4">
    <source>
        <dbReference type="ARBA" id="ARBA00022989"/>
    </source>
</evidence>
<keyword evidence="2" id="KW-1003">Cell membrane</keyword>
<dbReference type="AlphaFoldDB" id="A0A931C4R1"/>
<organism evidence="10 11">
    <name type="scientific">Actinoplanes aureus</name>
    <dbReference type="NCBI Taxonomy" id="2792083"/>
    <lineage>
        <taxon>Bacteria</taxon>
        <taxon>Bacillati</taxon>
        <taxon>Actinomycetota</taxon>
        <taxon>Actinomycetes</taxon>
        <taxon>Micromonosporales</taxon>
        <taxon>Micromonosporaceae</taxon>
        <taxon>Actinoplanes</taxon>
    </lineage>
</organism>
<sequence length="394" mass="40246">MSRLSFPDVVRVGGVGLRTRPMRAFLSALGIAIGIAAMVAVVGISSSSGAELDRTLSALGTNLLTVGPGHTLLGAEAELPLEAESMIERVDGVEEVTAIGRVDDAKVYRSEHIPEARTGGLVAYAARNGLLATVGASLRSGVWLNPATERFPAVVLGAATAERLGIGAAGPDTQVVVGGVRFTVVGILEPVPLAGELDSAALVGWPAAARWLDFDEHATTVYTRSVESRLEAVRGLLAATANPEAPNEVDVSRPSDALAAKQATSQAFAGLLLGVGAVALLVGGVGVANTMVISVLERRPEIGLRRALGATRGQIRTQFLAESLLLSALGGAGGVLLGSAVTVGYAAYEHWPWVIPAWALAGGLTATLAIGGIAGLYPAVRAARLSPTEALQTP</sequence>
<keyword evidence="3 7" id="KW-0812">Transmembrane</keyword>
<evidence type="ECO:0000256" key="1">
    <source>
        <dbReference type="ARBA" id="ARBA00004651"/>
    </source>
</evidence>
<dbReference type="InterPro" id="IPR025857">
    <property type="entry name" value="MacB_PCD"/>
</dbReference>